<dbReference type="AlphaFoldDB" id="A0A0D9VU80"/>
<feature type="domain" description="E3 Ubiquitin ligase MUL1-like" evidence="13">
    <location>
        <begin position="162"/>
        <end position="317"/>
    </location>
</feature>
<dbReference type="GO" id="GO:0016020">
    <property type="term" value="C:membrane"/>
    <property type="evidence" value="ECO:0007669"/>
    <property type="project" value="UniProtKB-SubCell"/>
</dbReference>
<name>A0A0D9VU80_9ORYZ</name>
<evidence type="ECO:0000256" key="11">
    <source>
        <dbReference type="ARBA" id="ARBA00023136"/>
    </source>
</evidence>
<dbReference type="Proteomes" id="UP000032180">
    <property type="component" value="Chromosome 3"/>
</dbReference>
<evidence type="ECO:0000259" key="13">
    <source>
        <dbReference type="Pfam" id="PF12483"/>
    </source>
</evidence>
<evidence type="ECO:0000256" key="12">
    <source>
        <dbReference type="SAM" id="Phobius"/>
    </source>
</evidence>
<evidence type="ECO:0000256" key="4">
    <source>
        <dbReference type="ARBA" id="ARBA00022679"/>
    </source>
</evidence>
<protein>
    <recommendedName>
        <fullName evidence="3">RING-type E3 ubiquitin transferase</fullName>
        <ecNumber evidence="3">2.3.2.27</ecNumber>
    </recommendedName>
</protein>
<sequence>MEQAMTTTGGGSCDGDGGGGGIGCLLSGIACCVAGAAFYFAGRRSLRAAAKLRLARRFTRISDLSAALDSEGDLPLVTISGQVGSETPILSPQNGCQAVITEQNVTQHYKTKHVTTTRTTEITENEGVKYLVLKETKKKDGDEYLVVKRTTVKDGTEHRLTNTRNDKVHVAEQWVHGTKLVSSTKHEVPWYLEDATGRLYVVEARKATGFGLSRESSVYDENKPSCTRCQACGLEDSVKIVGLERTERVLQIGTTFTSVGRAYKDRSNGAILIKRPKEIGGFYVSRSTIDQIISDLRNSSRNEDNMAVIFAISGGVLLACHLLL</sequence>
<evidence type="ECO:0000313" key="15">
    <source>
        <dbReference type="Proteomes" id="UP000032180"/>
    </source>
</evidence>
<evidence type="ECO:0000256" key="8">
    <source>
        <dbReference type="ARBA" id="ARBA00022786"/>
    </source>
</evidence>
<evidence type="ECO:0000256" key="10">
    <source>
        <dbReference type="ARBA" id="ARBA00022989"/>
    </source>
</evidence>
<evidence type="ECO:0000256" key="6">
    <source>
        <dbReference type="ARBA" id="ARBA00022723"/>
    </source>
</evidence>
<evidence type="ECO:0000256" key="3">
    <source>
        <dbReference type="ARBA" id="ARBA00012483"/>
    </source>
</evidence>
<comment type="catalytic activity">
    <reaction evidence="1">
        <text>S-ubiquitinyl-[E2 ubiquitin-conjugating enzyme]-L-cysteine + [acceptor protein]-L-lysine = [E2 ubiquitin-conjugating enzyme]-L-cysteine + N(6)-ubiquitinyl-[acceptor protein]-L-lysine.</text>
        <dbReference type="EC" id="2.3.2.27"/>
    </reaction>
</comment>
<evidence type="ECO:0000256" key="1">
    <source>
        <dbReference type="ARBA" id="ARBA00000900"/>
    </source>
</evidence>
<evidence type="ECO:0000313" key="14">
    <source>
        <dbReference type="EnsemblPlants" id="LPERR03G15680.1"/>
    </source>
</evidence>
<evidence type="ECO:0000256" key="5">
    <source>
        <dbReference type="ARBA" id="ARBA00022692"/>
    </source>
</evidence>
<dbReference type="STRING" id="77586.A0A0D9VU80"/>
<keyword evidence="10 12" id="KW-1133">Transmembrane helix</keyword>
<dbReference type="HOGENOM" id="CLU_050604_2_0_1"/>
<keyword evidence="15" id="KW-1185">Reference proteome</keyword>
<dbReference type="EnsemblPlants" id="LPERR03G15680.1">
    <property type="protein sequence ID" value="LPERR03G15680.1"/>
    <property type="gene ID" value="LPERR03G15680"/>
</dbReference>
<keyword evidence="9" id="KW-0862">Zinc</keyword>
<dbReference type="InterPro" id="IPR044231">
    <property type="entry name" value="SP1/SPL1"/>
</dbReference>
<dbReference type="GO" id="GO:0061630">
    <property type="term" value="F:ubiquitin protein ligase activity"/>
    <property type="evidence" value="ECO:0007669"/>
    <property type="project" value="UniProtKB-EC"/>
</dbReference>
<dbReference type="GO" id="GO:0016567">
    <property type="term" value="P:protein ubiquitination"/>
    <property type="evidence" value="ECO:0007669"/>
    <property type="project" value="InterPro"/>
</dbReference>
<reference evidence="14 15" key="1">
    <citation type="submission" date="2012-08" db="EMBL/GenBank/DDBJ databases">
        <title>Oryza genome evolution.</title>
        <authorList>
            <person name="Wing R.A."/>
        </authorList>
    </citation>
    <scope>NUCLEOTIDE SEQUENCE</scope>
</reference>
<dbReference type="EC" id="2.3.2.27" evidence="3"/>
<reference evidence="15" key="2">
    <citation type="submission" date="2013-12" db="EMBL/GenBank/DDBJ databases">
        <authorList>
            <person name="Yu Y."/>
            <person name="Lee S."/>
            <person name="de Baynast K."/>
            <person name="Wissotski M."/>
            <person name="Liu L."/>
            <person name="Talag J."/>
            <person name="Goicoechea J."/>
            <person name="Angelova A."/>
            <person name="Jetty R."/>
            <person name="Kudrna D."/>
            <person name="Golser W."/>
            <person name="Rivera L."/>
            <person name="Zhang J."/>
            <person name="Wing R."/>
        </authorList>
    </citation>
    <scope>NUCLEOTIDE SEQUENCE</scope>
</reference>
<organism evidence="14 15">
    <name type="scientific">Leersia perrieri</name>
    <dbReference type="NCBI Taxonomy" id="77586"/>
    <lineage>
        <taxon>Eukaryota</taxon>
        <taxon>Viridiplantae</taxon>
        <taxon>Streptophyta</taxon>
        <taxon>Embryophyta</taxon>
        <taxon>Tracheophyta</taxon>
        <taxon>Spermatophyta</taxon>
        <taxon>Magnoliopsida</taxon>
        <taxon>Liliopsida</taxon>
        <taxon>Poales</taxon>
        <taxon>Poaceae</taxon>
        <taxon>BOP clade</taxon>
        <taxon>Oryzoideae</taxon>
        <taxon>Oryzeae</taxon>
        <taxon>Oryzinae</taxon>
        <taxon>Leersia</taxon>
    </lineage>
</organism>
<dbReference type="PANTHER" id="PTHR47568">
    <property type="match status" value="1"/>
</dbReference>
<dbReference type="PANTHER" id="PTHR47568:SF2">
    <property type="entry name" value="E3 UBIQUITIN-PROTEIN LIGASE SP1-RELATED"/>
    <property type="match status" value="1"/>
</dbReference>
<keyword evidence="6" id="KW-0479">Metal-binding</keyword>
<keyword evidence="11 12" id="KW-0472">Membrane</keyword>
<evidence type="ECO:0000256" key="7">
    <source>
        <dbReference type="ARBA" id="ARBA00022771"/>
    </source>
</evidence>
<accession>A0A0D9VU80</accession>
<keyword evidence="7" id="KW-0863">Zinc-finger</keyword>
<reference evidence="14" key="3">
    <citation type="submission" date="2015-04" db="UniProtKB">
        <authorList>
            <consortium name="EnsemblPlants"/>
        </authorList>
    </citation>
    <scope>IDENTIFICATION</scope>
</reference>
<feature type="transmembrane region" description="Helical" evidence="12">
    <location>
        <begin position="20"/>
        <end position="41"/>
    </location>
</feature>
<comment type="subcellular location">
    <subcellularLocation>
        <location evidence="2">Membrane</location>
        <topology evidence="2">Multi-pass membrane protein</topology>
    </subcellularLocation>
</comment>
<dbReference type="GO" id="GO:0008270">
    <property type="term" value="F:zinc ion binding"/>
    <property type="evidence" value="ECO:0007669"/>
    <property type="project" value="UniProtKB-KW"/>
</dbReference>
<dbReference type="Gramene" id="LPERR03G15680.1">
    <property type="protein sequence ID" value="LPERR03G15680.1"/>
    <property type="gene ID" value="LPERR03G15680"/>
</dbReference>
<evidence type="ECO:0000256" key="2">
    <source>
        <dbReference type="ARBA" id="ARBA00004141"/>
    </source>
</evidence>
<proteinExistence type="predicted"/>
<dbReference type="InterPro" id="IPR022170">
    <property type="entry name" value="MUL1-like"/>
</dbReference>
<keyword evidence="8" id="KW-0833">Ubl conjugation pathway</keyword>
<keyword evidence="5 12" id="KW-0812">Transmembrane</keyword>
<evidence type="ECO:0000256" key="9">
    <source>
        <dbReference type="ARBA" id="ARBA00022833"/>
    </source>
</evidence>
<dbReference type="eggNOG" id="KOG1571">
    <property type="taxonomic scope" value="Eukaryota"/>
</dbReference>
<feature type="transmembrane region" description="Helical" evidence="12">
    <location>
        <begin position="306"/>
        <end position="323"/>
    </location>
</feature>
<dbReference type="Pfam" id="PF12483">
    <property type="entry name" value="GIDE"/>
    <property type="match status" value="1"/>
</dbReference>
<keyword evidence="4" id="KW-0808">Transferase</keyword>